<feature type="domain" description="UmuC" evidence="6">
    <location>
        <begin position="2"/>
        <end position="189"/>
    </location>
</feature>
<protein>
    <submittedName>
        <fullName evidence="7">Error-prone, lesion bypass DNA polymerase V, UmuC</fullName>
    </submittedName>
</protein>
<comment type="similarity">
    <text evidence="1">Belongs to the DNA polymerase type-Y family.</text>
</comment>
<dbReference type="InterPro" id="IPR025188">
    <property type="entry name" value="DUF4113"/>
</dbReference>
<dbReference type="CDD" id="cd01700">
    <property type="entry name" value="PolY_Pol_V_umuC"/>
    <property type="match status" value="1"/>
</dbReference>
<evidence type="ECO:0000256" key="1">
    <source>
        <dbReference type="ARBA" id="ARBA00010945"/>
    </source>
</evidence>
<dbReference type="InterPro" id="IPR043128">
    <property type="entry name" value="Rev_trsase/Diguanyl_cyclase"/>
</dbReference>
<dbReference type="InterPro" id="IPR050116">
    <property type="entry name" value="DNA_polymerase-Y"/>
</dbReference>
<organism evidence="7">
    <name type="scientific">Klebsiella pneumoniae</name>
    <dbReference type="NCBI Taxonomy" id="573"/>
    <lineage>
        <taxon>Bacteria</taxon>
        <taxon>Pseudomonadati</taxon>
        <taxon>Pseudomonadota</taxon>
        <taxon>Gammaproteobacteria</taxon>
        <taxon>Enterobacterales</taxon>
        <taxon>Enterobacteriaceae</taxon>
        <taxon>Klebsiella/Raoultella group</taxon>
        <taxon>Klebsiella</taxon>
        <taxon>Klebsiella pneumoniae complex</taxon>
    </lineage>
</organism>
<gene>
    <name evidence="7" type="ORF">CN886_0070</name>
</gene>
<accession>A0A3S6QAL0</accession>
<reference evidence="7" key="1">
    <citation type="submission" date="2017-09" db="EMBL/GenBank/DDBJ databases">
        <title>Plasmid of Klebsiella pneumoniae 11420.</title>
        <authorList>
            <person name="Chen F."/>
            <person name="Jia X."/>
            <person name="Ma G."/>
            <person name="Zhou D."/>
            <person name="Zhan Z."/>
            <person name="Shen D."/>
        </authorList>
    </citation>
    <scope>NUCLEOTIDE SEQUENCE</scope>
    <source>
        <strain evidence="7">11420</strain>
        <plasmid evidence="7">11420p2</plasmid>
    </source>
</reference>
<dbReference type="Pfam" id="PF13438">
    <property type="entry name" value="DUF4113"/>
    <property type="match status" value="1"/>
</dbReference>
<dbReference type="InterPro" id="IPR036775">
    <property type="entry name" value="DNA_pol_Y-fam_lit_finger_sf"/>
</dbReference>
<evidence type="ECO:0000256" key="2">
    <source>
        <dbReference type="ARBA" id="ARBA00022763"/>
    </source>
</evidence>
<dbReference type="Pfam" id="PF00817">
    <property type="entry name" value="IMS"/>
    <property type="match status" value="1"/>
</dbReference>
<dbReference type="InterPro" id="IPR043502">
    <property type="entry name" value="DNA/RNA_pol_sf"/>
</dbReference>
<dbReference type="Gene3D" id="3.40.1170.60">
    <property type="match status" value="1"/>
</dbReference>
<geneLocation type="plasmid" evidence="7">
    <name>11420p2</name>
</geneLocation>
<dbReference type="InterPro" id="IPR017961">
    <property type="entry name" value="DNA_pol_Y-fam_little_finger"/>
</dbReference>
<dbReference type="EMBL" id="MF993441">
    <property type="protein sequence ID" value="AUG89349.1"/>
    <property type="molecule type" value="Genomic_DNA"/>
</dbReference>
<dbReference type="GO" id="GO:0042276">
    <property type="term" value="P:error-prone translesion synthesis"/>
    <property type="evidence" value="ECO:0007669"/>
    <property type="project" value="TreeGrafter"/>
</dbReference>
<keyword evidence="4" id="KW-0234">DNA repair</keyword>
<dbReference type="PANTHER" id="PTHR11076">
    <property type="entry name" value="DNA REPAIR POLYMERASE UMUC / TRANSFERASE FAMILY MEMBER"/>
    <property type="match status" value="1"/>
</dbReference>
<dbReference type="SUPFAM" id="SSF100879">
    <property type="entry name" value="Lesion bypass DNA polymerase (Y-family), little finger domain"/>
    <property type="match status" value="1"/>
</dbReference>
<proteinExistence type="inferred from homology"/>
<evidence type="ECO:0000313" key="7">
    <source>
        <dbReference type="EMBL" id="AUG89349.1"/>
    </source>
</evidence>
<dbReference type="PROSITE" id="PS50173">
    <property type="entry name" value="UMUC"/>
    <property type="match status" value="1"/>
</dbReference>
<dbReference type="GO" id="GO:0006281">
    <property type="term" value="P:DNA repair"/>
    <property type="evidence" value="ECO:0007669"/>
    <property type="project" value="UniProtKB-KW"/>
</dbReference>
<dbReference type="GO" id="GO:0003887">
    <property type="term" value="F:DNA-directed DNA polymerase activity"/>
    <property type="evidence" value="ECO:0007669"/>
    <property type="project" value="TreeGrafter"/>
</dbReference>
<dbReference type="PANTHER" id="PTHR11076:SF34">
    <property type="entry name" value="PROTEIN UMUC"/>
    <property type="match status" value="1"/>
</dbReference>
<dbReference type="Gene3D" id="3.30.70.270">
    <property type="match status" value="1"/>
</dbReference>
<name>A0A3S6QAL0_KLEPN</name>
<dbReference type="Gene3D" id="1.10.150.20">
    <property type="entry name" value="5' to 3' exonuclease, C-terminal subdomain"/>
    <property type="match status" value="1"/>
</dbReference>
<evidence type="ECO:0000256" key="5">
    <source>
        <dbReference type="ARBA" id="ARBA00023236"/>
    </source>
</evidence>
<dbReference type="Gene3D" id="3.30.1490.100">
    <property type="entry name" value="DNA polymerase, Y-family, little finger domain"/>
    <property type="match status" value="1"/>
</dbReference>
<dbReference type="NCBIfam" id="NF002955">
    <property type="entry name" value="PRK03609.1"/>
    <property type="match status" value="1"/>
</dbReference>
<dbReference type="GO" id="GO:0009432">
    <property type="term" value="P:SOS response"/>
    <property type="evidence" value="ECO:0007669"/>
    <property type="project" value="UniProtKB-KW"/>
</dbReference>
<evidence type="ECO:0000256" key="4">
    <source>
        <dbReference type="ARBA" id="ARBA00023204"/>
    </source>
</evidence>
<evidence type="ECO:0000256" key="3">
    <source>
        <dbReference type="ARBA" id="ARBA00023199"/>
    </source>
</evidence>
<dbReference type="SUPFAM" id="SSF56672">
    <property type="entry name" value="DNA/RNA polymerases"/>
    <property type="match status" value="1"/>
</dbReference>
<dbReference type="GO" id="GO:0003684">
    <property type="term" value="F:damaged DNA binding"/>
    <property type="evidence" value="ECO:0007669"/>
    <property type="project" value="InterPro"/>
</dbReference>
<evidence type="ECO:0000259" key="6">
    <source>
        <dbReference type="PROSITE" id="PS50173"/>
    </source>
</evidence>
<dbReference type="Pfam" id="PF11799">
    <property type="entry name" value="IMS_C"/>
    <property type="match status" value="1"/>
</dbReference>
<keyword evidence="7" id="KW-0614">Plasmid</keyword>
<dbReference type="InterPro" id="IPR001126">
    <property type="entry name" value="UmuC"/>
</dbReference>
<keyword evidence="3" id="KW-0741">SOS mutagenesis</keyword>
<sequence length="449" mass="50641">MFALADVNSFYASCEKVFRPDLRNRPVVVLSNNDGCVIARSAEAKRLGIKMGVPWFQLKTAQFPEPVITFSCNYELYASMSNRVMSHLEELAPRVEQYSIDEMFLDIRGIDSCINYEDFGRQLREHVRSGTGLTIGVGMGPTKTLAKSAQWASKEWRQFGGVLALTSGNPKRTDKLLSRQPVEEIWGVGRRISKTLNTMGITTALQLARANPVFIRKNFSVVLERTVRELNGESCISLEEAPPPKQQIVCSRSFGERVTTYEAMRQAVCQYAERAAEKLRGERQFCRHIAVFVKTSPFAVNEPYYGNVASEKLMTPTQDTRDIIAAAVKALDRIWVNGHRYAKAGCMLNDFTPTGVSQLNLFDDTQPRSNSNQLMKVMDGINHSGLGKVWFAGRGIAPEWQMKREMLSPAYTTRWSELPVAKLGNDSNLLIVFYVQIMPDDLVMQLHRF</sequence>
<dbReference type="GO" id="GO:0005829">
    <property type="term" value="C:cytosol"/>
    <property type="evidence" value="ECO:0007669"/>
    <property type="project" value="TreeGrafter"/>
</dbReference>
<keyword evidence="5" id="KW-0742">SOS response</keyword>
<dbReference type="AlphaFoldDB" id="A0A3S6QAL0"/>
<keyword evidence="2" id="KW-0227">DNA damage</keyword>